<protein>
    <submittedName>
        <fullName evidence="2">Uncharacterized protein</fullName>
    </submittedName>
</protein>
<feature type="signal peptide" evidence="1">
    <location>
        <begin position="1"/>
        <end position="19"/>
    </location>
</feature>
<sequence length="179" mass="20855">RKWCIFLCIHLNLYLLSDAVSVWRQVVSEKINVNVRVLSSGPSPNDFTVNDHQPQRMGIFLDLSCPESYMFRWMFLADDLEKTLAALVHSRLEADSDGTVVLTSRDDEVTTYDDVRLFRISRIHFKAPFNAEVTPRDANPDLVNTSRPDFHGYRFTTSLMVLRRCLFPYTYSFDEKYLC</sequence>
<keyword evidence="1" id="KW-0732">Signal</keyword>
<feature type="non-terminal residue" evidence="2">
    <location>
        <position position="179"/>
    </location>
</feature>
<name>A0A146LVT7_LYGHE</name>
<feature type="non-terminal residue" evidence="2">
    <location>
        <position position="1"/>
    </location>
</feature>
<feature type="chain" id="PRO_5007527477" evidence="1">
    <location>
        <begin position="20"/>
        <end position="179"/>
    </location>
</feature>
<evidence type="ECO:0000313" key="2">
    <source>
        <dbReference type="EMBL" id="JAQ10807.1"/>
    </source>
</evidence>
<dbReference type="AlphaFoldDB" id="A0A146LVT7"/>
<evidence type="ECO:0000256" key="1">
    <source>
        <dbReference type="SAM" id="SignalP"/>
    </source>
</evidence>
<gene>
    <name evidence="2" type="ORF">g.51062</name>
</gene>
<proteinExistence type="predicted"/>
<accession>A0A146LVT7</accession>
<dbReference type="EMBL" id="GDHC01007822">
    <property type="protein sequence ID" value="JAQ10807.1"/>
    <property type="molecule type" value="Transcribed_RNA"/>
</dbReference>
<reference evidence="2" key="1">
    <citation type="journal article" date="2016" name="Gigascience">
        <title>De novo construction of an expanded transcriptome assembly for the western tarnished plant bug, Lygus hesperus.</title>
        <authorList>
            <person name="Tassone E.E."/>
            <person name="Geib S.M."/>
            <person name="Hall B."/>
            <person name="Fabrick J.A."/>
            <person name="Brent C.S."/>
            <person name="Hull J.J."/>
        </authorList>
    </citation>
    <scope>NUCLEOTIDE SEQUENCE</scope>
</reference>
<organism evidence="2">
    <name type="scientific">Lygus hesperus</name>
    <name type="common">Western plant bug</name>
    <dbReference type="NCBI Taxonomy" id="30085"/>
    <lineage>
        <taxon>Eukaryota</taxon>
        <taxon>Metazoa</taxon>
        <taxon>Ecdysozoa</taxon>
        <taxon>Arthropoda</taxon>
        <taxon>Hexapoda</taxon>
        <taxon>Insecta</taxon>
        <taxon>Pterygota</taxon>
        <taxon>Neoptera</taxon>
        <taxon>Paraneoptera</taxon>
        <taxon>Hemiptera</taxon>
        <taxon>Heteroptera</taxon>
        <taxon>Panheteroptera</taxon>
        <taxon>Cimicomorpha</taxon>
        <taxon>Miridae</taxon>
        <taxon>Mirini</taxon>
        <taxon>Lygus</taxon>
    </lineage>
</organism>